<reference evidence="1" key="1">
    <citation type="submission" date="2023-02" db="EMBL/GenBank/DDBJ databases">
        <title>Genome of toxic invasive species Heracleum sosnowskyi carries increased number of genes despite the absence of recent whole-genome duplications.</title>
        <authorList>
            <person name="Schelkunov M."/>
            <person name="Shtratnikova V."/>
            <person name="Makarenko M."/>
            <person name="Klepikova A."/>
            <person name="Omelchenko D."/>
            <person name="Novikova G."/>
            <person name="Obukhova E."/>
            <person name="Bogdanov V."/>
            <person name="Penin A."/>
            <person name="Logacheva M."/>
        </authorList>
    </citation>
    <scope>NUCLEOTIDE SEQUENCE</scope>
    <source>
        <strain evidence="1">Hsosn_3</strain>
        <tissue evidence="1">Leaf</tissue>
    </source>
</reference>
<proteinExistence type="predicted"/>
<organism evidence="1 2">
    <name type="scientific">Heracleum sosnowskyi</name>
    <dbReference type="NCBI Taxonomy" id="360622"/>
    <lineage>
        <taxon>Eukaryota</taxon>
        <taxon>Viridiplantae</taxon>
        <taxon>Streptophyta</taxon>
        <taxon>Embryophyta</taxon>
        <taxon>Tracheophyta</taxon>
        <taxon>Spermatophyta</taxon>
        <taxon>Magnoliopsida</taxon>
        <taxon>eudicotyledons</taxon>
        <taxon>Gunneridae</taxon>
        <taxon>Pentapetalae</taxon>
        <taxon>asterids</taxon>
        <taxon>campanulids</taxon>
        <taxon>Apiales</taxon>
        <taxon>Apiaceae</taxon>
        <taxon>Apioideae</taxon>
        <taxon>apioid superclade</taxon>
        <taxon>Tordylieae</taxon>
        <taxon>Tordyliinae</taxon>
        <taxon>Heracleum</taxon>
    </lineage>
</organism>
<evidence type="ECO:0008006" key="3">
    <source>
        <dbReference type="Google" id="ProtNLM"/>
    </source>
</evidence>
<dbReference type="EMBL" id="JAUIZM010000001">
    <property type="protein sequence ID" value="KAK1401683.1"/>
    <property type="molecule type" value="Genomic_DNA"/>
</dbReference>
<name>A0AAD8JEL6_9APIA</name>
<comment type="caution">
    <text evidence="1">The sequence shown here is derived from an EMBL/GenBank/DDBJ whole genome shotgun (WGS) entry which is preliminary data.</text>
</comment>
<dbReference type="Proteomes" id="UP001237642">
    <property type="component" value="Unassembled WGS sequence"/>
</dbReference>
<dbReference type="PANTHER" id="PTHR11439:SF495">
    <property type="entry name" value="REVERSE TRANSCRIPTASE, RNA-DEPENDENT DNA POLYMERASE-RELATED"/>
    <property type="match status" value="1"/>
</dbReference>
<evidence type="ECO:0000313" key="2">
    <source>
        <dbReference type="Proteomes" id="UP001237642"/>
    </source>
</evidence>
<reference evidence="1" key="2">
    <citation type="submission" date="2023-05" db="EMBL/GenBank/DDBJ databases">
        <authorList>
            <person name="Schelkunov M.I."/>
        </authorList>
    </citation>
    <scope>NUCLEOTIDE SEQUENCE</scope>
    <source>
        <strain evidence="1">Hsosn_3</strain>
        <tissue evidence="1">Leaf</tissue>
    </source>
</reference>
<accession>A0AAD8JEL6</accession>
<protein>
    <recommendedName>
        <fullName evidence="3">Mitochondrial protein</fullName>
    </recommendedName>
</protein>
<keyword evidence="2" id="KW-1185">Reference proteome</keyword>
<dbReference type="AlphaFoldDB" id="A0AAD8JEL6"/>
<gene>
    <name evidence="1" type="ORF">POM88_001288</name>
</gene>
<sequence>MVIYATEIIGRGESGYRNMLNERRRGKTSLSVRRHIGGSYPRSWAEKEEDVSVKDSGAYRGMVGSLFYLTDSRPDIMFVTCLCARFQADPKESHLIAIKRIFRYLKGTPNVTPPNPRSGNLIITLKSQFKTTC</sequence>
<evidence type="ECO:0000313" key="1">
    <source>
        <dbReference type="EMBL" id="KAK1401683.1"/>
    </source>
</evidence>
<dbReference type="PANTHER" id="PTHR11439">
    <property type="entry name" value="GAG-POL-RELATED RETROTRANSPOSON"/>
    <property type="match status" value="1"/>
</dbReference>